<gene>
    <name evidence="2" type="ORF">KW502_08265</name>
</gene>
<dbReference type="Proteomes" id="UP000719267">
    <property type="component" value="Unassembled WGS sequence"/>
</dbReference>
<sequence>MMNKNLSYKPVEAAIFNLKFWIRNIEPQEITPVFEKLLKDTEFGILNFSEHHFPVKGYTALWLLAESHLAVHTFPDNNYTYVELSGCNESKTENFKNKIQDYEETLGLFQINQTEFFNPNF</sequence>
<comment type="caution">
    <text evidence="2">The sequence shown here is derived from an EMBL/GenBank/DDBJ whole genome shotgun (WGS) entry which is preliminary data.</text>
</comment>
<comment type="cofactor">
    <cofactor evidence="1">
        <name>pyruvate</name>
        <dbReference type="ChEBI" id="CHEBI:15361"/>
    </cofactor>
</comment>
<dbReference type="EMBL" id="JAHWDF010000007">
    <property type="protein sequence ID" value="MBW2961791.1"/>
    <property type="molecule type" value="Genomic_DNA"/>
</dbReference>
<dbReference type="PANTHER" id="PTHR33866">
    <property type="entry name" value="S-ADENOSYLMETHIONINE DECARBOXYLASE PROENZYME"/>
    <property type="match status" value="1"/>
</dbReference>
<keyword evidence="3" id="KW-1185">Reference proteome</keyword>
<reference evidence="2 3" key="1">
    <citation type="submission" date="2021-07" db="EMBL/GenBank/DDBJ databases">
        <title>Mesonia aestuariivivens sp. nov., isolated from a tidal flat.</title>
        <authorList>
            <person name="Kim Y.-O."/>
            <person name="Yoon J.-H."/>
        </authorList>
    </citation>
    <scope>NUCLEOTIDE SEQUENCE [LARGE SCALE GENOMIC DNA]</scope>
    <source>
        <strain evidence="2 3">JHPTF-M18</strain>
    </source>
</reference>
<evidence type="ECO:0000313" key="2">
    <source>
        <dbReference type="EMBL" id="MBW2961791.1"/>
    </source>
</evidence>
<dbReference type="PANTHER" id="PTHR33866:SF2">
    <property type="entry name" value="S-ADENOSYLMETHIONINE DECARBOXYLASE PROENZYME"/>
    <property type="match status" value="1"/>
</dbReference>
<evidence type="ECO:0000256" key="1">
    <source>
        <dbReference type="ARBA" id="ARBA00001928"/>
    </source>
</evidence>
<protein>
    <submittedName>
        <fullName evidence="2">S-adenosylmethionine decarboxylase</fullName>
    </submittedName>
</protein>
<dbReference type="InterPro" id="IPR003826">
    <property type="entry name" value="AdoMetDC_fam_prok"/>
</dbReference>
<name>A0ABS6W1S1_9FLAO</name>
<organism evidence="2 3">
    <name type="scientific">Mesonia aestuariivivens</name>
    <dbReference type="NCBI Taxonomy" id="2796128"/>
    <lineage>
        <taxon>Bacteria</taxon>
        <taxon>Pseudomonadati</taxon>
        <taxon>Bacteroidota</taxon>
        <taxon>Flavobacteriia</taxon>
        <taxon>Flavobacteriales</taxon>
        <taxon>Flavobacteriaceae</taxon>
        <taxon>Mesonia</taxon>
    </lineage>
</organism>
<dbReference type="RefSeq" id="WP_219040079.1">
    <property type="nucleotide sequence ID" value="NZ_JAHWDF010000007.1"/>
</dbReference>
<accession>A0ABS6W1S1</accession>
<evidence type="ECO:0000313" key="3">
    <source>
        <dbReference type="Proteomes" id="UP000719267"/>
    </source>
</evidence>
<proteinExistence type="predicted"/>
<dbReference type="Pfam" id="PF02675">
    <property type="entry name" value="AdoMet_dc"/>
    <property type="match status" value="1"/>
</dbReference>